<dbReference type="PROSITE" id="PS51257">
    <property type="entry name" value="PROKAR_LIPOPROTEIN"/>
    <property type="match status" value="1"/>
</dbReference>
<reference evidence="3" key="1">
    <citation type="submission" date="2016-10" db="EMBL/GenBank/DDBJ databases">
        <authorList>
            <person name="Varghese N."/>
            <person name="Submissions S."/>
        </authorList>
    </citation>
    <scope>NUCLEOTIDE SEQUENCE [LARGE SCALE GENOMIC DNA]</scope>
    <source>
        <strain evidence="3">CGMCC 1.7285</strain>
    </source>
</reference>
<gene>
    <name evidence="2" type="ORF">SAMN04488070_1667</name>
</gene>
<feature type="chain" id="PRO_5011601755" description="Lipoprotein" evidence="1">
    <location>
        <begin position="18"/>
        <end position="173"/>
    </location>
</feature>
<dbReference type="RefSeq" id="WP_092857485.1">
    <property type="nucleotide sequence ID" value="NZ_FOYU01000002.1"/>
</dbReference>
<sequence length="173" mass="19284">MKTLTVMLFTLASLVLVGCSSQPDYRKAEGSGYGYQETKISDTQYRVSFKARGSDKTKAMDYALLRAAEVTLENGYDWFVVTHRETLIDRERVSPESSIGYTSSHDMVTRCGLISCTTTHYPRDTYSAGIHIGGRESSDIESIVEIKLGKGTRPDTDYSFNALEVKENLSPKN</sequence>
<keyword evidence="1" id="KW-0732">Signal</keyword>
<evidence type="ECO:0008006" key="4">
    <source>
        <dbReference type="Google" id="ProtNLM"/>
    </source>
</evidence>
<dbReference type="AlphaFoldDB" id="A0A1I6HA94"/>
<evidence type="ECO:0000256" key="1">
    <source>
        <dbReference type="SAM" id="SignalP"/>
    </source>
</evidence>
<accession>A0A1I6HA94</accession>
<evidence type="ECO:0000313" key="3">
    <source>
        <dbReference type="Proteomes" id="UP000199424"/>
    </source>
</evidence>
<proteinExistence type="predicted"/>
<dbReference type="NCBIfam" id="NF047637">
    <property type="entry name" value="lipo_CC0125"/>
    <property type="match status" value="1"/>
</dbReference>
<keyword evidence="3" id="KW-1185">Reference proteome</keyword>
<feature type="signal peptide" evidence="1">
    <location>
        <begin position="1"/>
        <end position="17"/>
    </location>
</feature>
<protein>
    <recommendedName>
        <fullName evidence="4">Lipoprotein</fullName>
    </recommendedName>
</protein>
<organism evidence="2 3">
    <name type="scientific">Pseudidiomarina maritima</name>
    <dbReference type="NCBI Taxonomy" id="519453"/>
    <lineage>
        <taxon>Bacteria</taxon>
        <taxon>Pseudomonadati</taxon>
        <taxon>Pseudomonadota</taxon>
        <taxon>Gammaproteobacteria</taxon>
        <taxon>Alteromonadales</taxon>
        <taxon>Idiomarinaceae</taxon>
        <taxon>Pseudidiomarina</taxon>
    </lineage>
</organism>
<name>A0A1I6HA94_9GAMM</name>
<dbReference type="EMBL" id="FOYU01000002">
    <property type="protein sequence ID" value="SFR51423.1"/>
    <property type="molecule type" value="Genomic_DNA"/>
</dbReference>
<evidence type="ECO:0000313" key="2">
    <source>
        <dbReference type="EMBL" id="SFR51423.1"/>
    </source>
</evidence>
<dbReference type="Proteomes" id="UP000199424">
    <property type="component" value="Unassembled WGS sequence"/>
</dbReference>